<reference evidence="3 4" key="1">
    <citation type="journal article" date="2013" name="Genome Announc.">
        <title>Draft Genome Sequence of the Cellulolytic, Mesophilic, Anaerobic Bacterium Clostridium termitidis Strain CT1112 (DSM 5398).</title>
        <authorList>
            <person name="Lal S."/>
            <person name="Ramachandran U."/>
            <person name="Zhang X."/>
            <person name="Munir R."/>
            <person name="Sparling R."/>
            <person name="Levin D.B."/>
        </authorList>
    </citation>
    <scope>NUCLEOTIDE SEQUENCE [LARGE SCALE GENOMIC DNA]</scope>
    <source>
        <strain evidence="3 4">CT1112</strain>
    </source>
</reference>
<accession>S0FKK6</accession>
<protein>
    <submittedName>
        <fullName evidence="3">Peptidase domain-containing protein</fullName>
    </submittedName>
</protein>
<feature type="chain" id="PRO_5004486488" evidence="1">
    <location>
        <begin position="26"/>
        <end position="262"/>
    </location>
</feature>
<dbReference type="Pfam" id="PF04151">
    <property type="entry name" value="PPC"/>
    <property type="match status" value="1"/>
</dbReference>
<feature type="domain" description="Peptidase C-terminal archaeal/bacterial" evidence="2">
    <location>
        <begin position="58"/>
        <end position="124"/>
    </location>
</feature>
<feature type="signal peptide" evidence="1">
    <location>
        <begin position="1"/>
        <end position="25"/>
    </location>
</feature>
<dbReference type="PROSITE" id="PS51257">
    <property type="entry name" value="PROKAR_LIPOPROTEIN"/>
    <property type="match status" value="1"/>
</dbReference>
<dbReference type="EMBL" id="AORV01000046">
    <property type="protein sequence ID" value="EMS70831.1"/>
    <property type="molecule type" value="Genomic_DNA"/>
</dbReference>
<evidence type="ECO:0000259" key="2">
    <source>
        <dbReference type="Pfam" id="PF04151"/>
    </source>
</evidence>
<dbReference type="Gene3D" id="2.60.120.380">
    <property type="match status" value="2"/>
</dbReference>
<organism evidence="3 4">
    <name type="scientific">Ruminiclostridium cellobioparum subsp. termitidis CT1112</name>
    <dbReference type="NCBI Taxonomy" id="1195236"/>
    <lineage>
        <taxon>Bacteria</taxon>
        <taxon>Bacillati</taxon>
        <taxon>Bacillota</taxon>
        <taxon>Clostridia</taxon>
        <taxon>Eubacteriales</taxon>
        <taxon>Oscillospiraceae</taxon>
        <taxon>Ruminiclostridium</taxon>
    </lineage>
</organism>
<dbReference type="AlphaFoldDB" id="S0FKK6"/>
<dbReference type="PATRIC" id="fig|1195236.3.peg.3660"/>
<proteinExistence type="predicted"/>
<name>S0FKK6_RUMCE</name>
<sequence length="262" mass="28588">MKKFLPFIICFALLLSISFSCTVFAAVNETEPNNTMTTASPLRPGDTVNGKISTSSDLDYYMLQLTASGNINISLGTIPSGCDYDLYLYDNRGSLIRSSTAGSNTDENISNTLNAGTYYVCVKSYSGYSASSDYTLSVKSSGSTNPPTTPPVHGGDAYEFNDTLELASDFYGSLEANIHPLGDVDWYRFSVTQTSAKHFRLYNPSTDLTYHFAIYNANGGYVCSDGGIGDYTVTLSPGTYYIKVFSYNSESVLNYRLQMTTV</sequence>
<evidence type="ECO:0000313" key="4">
    <source>
        <dbReference type="Proteomes" id="UP000014155"/>
    </source>
</evidence>
<dbReference type="InterPro" id="IPR007280">
    <property type="entry name" value="Peptidase_C_arc/bac"/>
</dbReference>
<comment type="caution">
    <text evidence="3">The sequence shown here is derived from an EMBL/GenBank/DDBJ whole genome shotgun (WGS) entry which is preliminary data.</text>
</comment>
<evidence type="ECO:0000313" key="3">
    <source>
        <dbReference type="EMBL" id="EMS70831.1"/>
    </source>
</evidence>
<gene>
    <name evidence="3" type="ORF">CTER_3436</name>
</gene>
<dbReference type="Proteomes" id="UP000014155">
    <property type="component" value="Unassembled WGS sequence"/>
</dbReference>
<dbReference type="RefSeq" id="WP_004627670.1">
    <property type="nucleotide sequence ID" value="NZ_AORV01000046.1"/>
</dbReference>
<dbReference type="STRING" id="1195236.CTER_3436"/>
<evidence type="ECO:0000256" key="1">
    <source>
        <dbReference type="SAM" id="SignalP"/>
    </source>
</evidence>
<keyword evidence="4" id="KW-1185">Reference proteome</keyword>
<dbReference type="SUPFAM" id="SSF89260">
    <property type="entry name" value="Collagen-binding domain"/>
    <property type="match status" value="2"/>
</dbReference>
<dbReference type="eggNOG" id="COG1075">
    <property type="taxonomic scope" value="Bacteria"/>
</dbReference>
<keyword evidence="1" id="KW-0732">Signal</keyword>